<evidence type="ECO:0000313" key="3">
    <source>
        <dbReference type="EMBL" id="MEO3989295.1"/>
    </source>
</evidence>
<feature type="region of interest" description="Disordered" evidence="1">
    <location>
        <begin position="75"/>
        <end position="96"/>
    </location>
</feature>
<protein>
    <submittedName>
        <fullName evidence="3">DUF1418 family protein</fullName>
    </submittedName>
</protein>
<gene>
    <name evidence="3" type="ORF">VSR74_05580</name>
</gene>
<dbReference type="EMBL" id="JAYMYY010000001">
    <property type="protein sequence ID" value="MEO3989295.1"/>
    <property type="molecule type" value="Genomic_DNA"/>
</dbReference>
<feature type="transmembrane region" description="Helical" evidence="2">
    <location>
        <begin position="44"/>
        <end position="68"/>
    </location>
</feature>
<sequence>MRSLGSLPKSVLILEAIGMVLLGAAWLSLNDYVTLPAPVSSQGAAVVMIFAGIILMLPAAFALFWGMAQTVAPQLMGRNTKTPPKPDKEKHDDADH</sequence>
<keyword evidence="2" id="KW-0812">Transmembrane</keyword>
<organism evidence="3 4">
    <name type="scientific">Pseudocitrobacter cyperus</name>
    <dbReference type="NCBI Taxonomy" id="3112843"/>
    <lineage>
        <taxon>Bacteria</taxon>
        <taxon>Pseudomonadati</taxon>
        <taxon>Pseudomonadota</taxon>
        <taxon>Gammaproteobacteria</taxon>
        <taxon>Enterobacterales</taxon>
        <taxon>Enterobacteriaceae</taxon>
        <taxon>Pseudocitrobacter</taxon>
    </lineage>
</organism>
<name>A0ABV0HH27_9ENTR</name>
<keyword evidence="4" id="KW-1185">Reference proteome</keyword>
<dbReference type="RefSeq" id="WP_347793794.1">
    <property type="nucleotide sequence ID" value="NZ_JAYMYY010000001.1"/>
</dbReference>
<accession>A0ABV0HH27</accession>
<keyword evidence="2" id="KW-1133">Transmembrane helix</keyword>
<keyword evidence="2" id="KW-0472">Membrane</keyword>
<dbReference type="InterPro" id="IPR010815">
    <property type="entry name" value="DUF1418"/>
</dbReference>
<evidence type="ECO:0000256" key="2">
    <source>
        <dbReference type="SAM" id="Phobius"/>
    </source>
</evidence>
<comment type="caution">
    <text evidence="3">The sequence shown here is derived from an EMBL/GenBank/DDBJ whole genome shotgun (WGS) entry which is preliminary data.</text>
</comment>
<feature type="compositionally biased region" description="Basic and acidic residues" evidence="1">
    <location>
        <begin position="84"/>
        <end position="96"/>
    </location>
</feature>
<reference evidence="3 4" key="1">
    <citation type="submission" date="2024-01" db="EMBL/GenBank/DDBJ databases">
        <title>Pseudocitrobacter sp. Endophytic strain Cyp-38L.</title>
        <authorList>
            <person name="Amer M.A."/>
            <person name="Hamed S.M."/>
        </authorList>
    </citation>
    <scope>NUCLEOTIDE SEQUENCE [LARGE SCALE GENOMIC DNA]</scope>
    <source>
        <strain evidence="3 4">Cyp38S</strain>
    </source>
</reference>
<evidence type="ECO:0000256" key="1">
    <source>
        <dbReference type="SAM" id="MobiDB-lite"/>
    </source>
</evidence>
<dbReference type="Pfam" id="PF07214">
    <property type="entry name" value="DUF1418"/>
    <property type="match status" value="1"/>
</dbReference>
<proteinExistence type="predicted"/>
<dbReference type="Proteomes" id="UP001444146">
    <property type="component" value="Unassembled WGS sequence"/>
</dbReference>
<evidence type="ECO:0000313" key="4">
    <source>
        <dbReference type="Proteomes" id="UP001444146"/>
    </source>
</evidence>
<feature type="transmembrane region" description="Helical" evidence="2">
    <location>
        <begin position="12"/>
        <end position="29"/>
    </location>
</feature>